<gene>
    <name evidence="3" type="primary">Necator_chrIII.g12729</name>
    <name evidence="3" type="ORF">RB195_011962</name>
</gene>
<comment type="caution">
    <text evidence="3">The sequence shown here is derived from an EMBL/GenBank/DDBJ whole genome shotgun (WGS) entry which is preliminary data.</text>
</comment>
<protein>
    <recommendedName>
        <fullName evidence="2">Mos1 transposase HTH domain-containing protein</fullName>
    </recommendedName>
</protein>
<feature type="region of interest" description="Disordered" evidence="1">
    <location>
        <begin position="66"/>
        <end position="86"/>
    </location>
</feature>
<sequence length="106" mass="11976">MHSRGPSLTLITMSVTQEQLRAIIFYEWLGGIGATATTLKINSRSDKGTATIRTIKRWFARFASGNTDFEDKPRSEPPPTLLKTPPFSTLSKRIRRYSQSCDKNRA</sequence>
<proteinExistence type="predicted"/>
<dbReference type="Pfam" id="PF17906">
    <property type="entry name" value="HTH_48"/>
    <property type="match status" value="1"/>
</dbReference>
<reference evidence="3 4" key="1">
    <citation type="submission" date="2023-08" db="EMBL/GenBank/DDBJ databases">
        <title>A Necator americanus chromosomal reference genome.</title>
        <authorList>
            <person name="Ilik V."/>
            <person name="Petrzelkova K.J."/>
            <person name="Pardy F."/>
            <person name="Fuh T."/>
            <person name="Niatou-Singa F.S."/>
            <person name="Gouil Q."/>
            <person name="Baker L."/>
            <person name="Ritchie M.E."/>
            <person name="Jex A.R."/>
            <person name="Gazzola D."/>
            <person name="Li H."/>
            <person name="Toshio Fujiwara R."/>
            <person name="Zhan B."/>
            <person name="Aroian R.V."/>
            <person name="Pafco B."/>
            <person name="Schwarz E.M."/>
        </authorList>
    </citation>
    <scope>NUCLEOTIDE SEQUENCE [LARGE SCALE GENOMIC DNA]</scope>
    <source>
        <strain evidence="3 4">Aroian</strain>
        <tissue evidence="3">Whole animal</tissue>
    </source>
</reference>
<dbReference type="EMBL" id="JAVFWL010000003">
    <property type="protein sequence ID" value="KAK6745554.1"/>
    <property type="molecule type" value="Genomic_DNA"/>
</dbReference>
<dbReference type="Proteomes" id="UP001303046">
    <property type="component" value="Unassembled WGS sequence"/>
</dbReference>
<dbReference type="Gene3D" id="1.10.10.1450">
    <property type="match status" value="1"/>
</dbReference>
<dbReference type="InterPro" id="IPR041426">
    <property type="entry name" value="Mos1_HTH"/>
</dbReference>
<evidence type="ECO:0000313" key="3">
    <source>
        <dbReference type="EMBL" id="KAK6745554.1"/>
    </source>
</evidence>
<accession>A0ABR1D511</accession>
<evidence type="ECO:0000313" key="4">
    <source>
        <dbReference type="Proteomes" id="UP001303046"/>
    </source>
</evidence>
<organism evidence="3 4">
    <name type="scientific">Necator americanus</name>
    <name type="common">Human hookworm</name>
    <dbReference type="NCBI Taxonomy" id="51031"/>
    <lineage>
        <taxon>Eukaryota</taxon>
        <taxon>Metazoa</taxon>
        <taxon>Ecdysozoa</taxon>
        <taxon>Nematoda</taxon>
        <taxon>Chromadorea</taxon>
        <taxon>Rhabditida</taxon>
        <taxon>Rhabditina</taxon>
        <taxon>Rhabditomorpha</taxon>
        <taxon>Strongyloidea</taxon>
        <taxon>Ancylostomatidae</taxon>
        <taxon>Bunostominae</taxon>
        <taxon>Necator</taxon>
    </lineage>
</organism>
<feature type="domain" description="Mos1 transposase HTH" evidence="2">
    <location>
        <begin position="18"/>
        <end position="66"/>
    </location>
</feature>
<name>A0ABR1D511_NECAM</name>
<evidence type="ECO:0000256" key="1">
    <source>
        <dbReference type="SAM" id="MobiDB-lite"/>
    </source>
</evidence>
<evidence type="ECO:0000259" key="2">
    <source>
        <dbReference type="Pfam" id="PF17906"/>
    </source>
</evidence>
<keyword evidence="4" id="KW-1185">Reference proteome</keyword>